<evidence type="ECO:0000256" key="12">
    <source>
        <dbReference type="RuleBase" id="RU361219"/>
    </source>
</evidence>
<dbReference type="InterPro" id="IPR004554">
    <property type="entry name" value="HMG_CoA_Rdtase_eu_arc"/>
</dbReference>
<dbReference type="FunFam" id="3.90.770.10:FF:000001">
    <property type="entry name" value="3-hydroxy-3-methylglutaryl coenzyme A reductase"/>
    <property type="match status" value="1"/>
</dbReference>
<proteinExistence type="inferred from homology"/>
<evidence type="ECO:0000256" key="7">
    <source>
        <dbReference type="ARBA" id="ARBA00022989"/>
    </source>
</evidence>
<dbReference type="PROSITE" id="PS00318">
    <property type="entry name" value="HMG_COA_REDUCTASE_2"/>
    <property type="match status" value="1"/>
</dbReference>
<comment type="catalytic activity">
    <reaction evidence="12">
        <text>(R)-mevalonate + 2 NADP(+) + CoA = (3S)-3-hydroxy-3-methylglutaryl-CoA + 2 NADPH + 2 H(+)</text>
        <dbReference type="Rhea" id="RHEA:15989"/>
        <dbReference type="ChEBI" id="CHEBI:15378"/>
        <dbReference type="ChEBI" id="CHEBI:36464"/>
        <dbReference type="ChEBI" id="CHEBI:43074"/>
        <dbReference type="ChEBI" id="CHEBI:57287"/>
        <dbReference type="ChEBI" id="CHEBI:57783"/>
        <dbReference type="ChEBI" id="CHEBI:58349"/>
        <dbReference type="EC" id="1.1.1.34"/>
    </reaction>
</comment>
<dbReference type="InterPro" id="IPR023282">
    <property type="entry name" value="HMG_CoA_Rdtase_N"/>
</dbReference>
<dbReference type="Pfam" id="PF00368">
    <property type="entry name" value="HMG-CoA_red"/>
    <property type="match status" value="1"/>
</dbReference>
<evidence type="ECO:0000313" key="14">
    <source>
        <dbReference type="Proteomes" id="UP001454036"/>
    </source>
</evidence>
<keyword evidence="11" id="KW-0414">Isoprene biosynthesis</keyword>
<dbReference type="GO" id="GO:0009753">
    <property type="term" value="P:response to jasmonic acid"/>
    <property type="evidence" value="ECO:0007669"/>
    <property type="project" value="UniProtKB-ARBA"/>
</dbReference>
<dbReference type="PROSITE" id="PS01192">
    <property type="entry name" value="HMG_COA_REDUCTASE_3"/>
    <property type="match status" value="1"/>
</dbReference>
<dbReference type="GO" id="GO:0005778">
    <property type="term" value="C:peroxisomal membrane"/>
    <property type="evidence" value="ECO:0007669"/>
    <property type="project" value="TreeGrafter"/>
</dbReference>
<dbReference type="EMBL" id="BAABME010005783">
    <property type="protein sequence ID" value="GAA0166592.1"/>
    <property type="molecule type" value="Genomic_DNA"/>
</dbReference>
<dbReference type="InterPro" id="IPR009029">
    <property type="entry name" value="HMG_CoA_Rdtase_sub-bd_dom_sf"/>
</dbReference>
<dbReference type="PROSITE" id="PS00066">
    <property type="entry name" value="HMG_COA_REDUCTASE_1"/>
    <property type="match status" value="1"/>
</dbReference>
<accession>A0AAV3QUD1</accession>
<dbReference type="PANTHER" id="PTHR10572:SF24">
    <property type="entry name" value="3-HYDROXY-3-METHYLGLUTARYL-COENZYME A REDUCTASE"/>
    <property type="match status" value="1"/>
</dbReference>
<dbReference type="GO" id="GO:0015936">
    <property type="term" value="P:coenzyme A metabolic process"/>
    <property type="evidence" value="ECO:0007669"/>
    <property type="project" value="InterPro"/>
</dbReference>
<feature type="transmembrane region" description="Helical" evidence="12">
    <location>
        <begin position="37"/>
        <end position="55"/>
    </location>
</feature>
<dbReference type="EC" id="1.1.1.34" evidence="12"/>
<name>A0AAV3QUD1_LITER</name>
<evidence type="ECO:0000256" key="9">
    <source>
        <dbReference type="ARBA" id="ARBA00023136"/>
    </source>
</evidence>
<evidence type="ECO:0000313" key="13">
    <source>
        <dbReference type="EMBL" id="GAA0166592.1"/>
    </source>
</evidence>
<dbReference type="GO" id="GO:0016135">
    <property type="term" value="P:saponin biosynthetic process"/>
    <property type="evidence" value="ECO:0007669"/>
    <property type="project" value="UniProtKB-ARBA"/>
</dbReference>
<keyword evidence="6 12" id="KW-0521">NADP</keyword>
<comment type="caution">
    <text evidence="13">The sequence shown here is derived from an EMBL/GenBank/DDBJ whole genome shotgun (WGS) entry which is preliminary data.</text>
</comment>
<dbReference type="SUPFAM" id="SSF56542">
    <property type="entry name" value="Substrate-binding domain of HMG-CoA reductase"/>
    <property type="match status" value="1"/>
</dbReference>
<dbReference type="InterPro" id="IPR023076">
    <property type="entry name" value="HMG_CoA_Rdtase_CS"/>
</dbReference>
<evidence type="ECO:0000256" key="10">
    <source>
        <dbReference type="ARBA" id="ARBA00023180"/>
    </source>
</evidence>
<feature type="transmembrane region" description="Helical" evidence="12">
    <location>
        <begin position="67"/>
        <end position="92"/>
    </location>
</feature>
<evidence type="ECO:0000256" key="2">
    <source>
        <dbReference type="ARBA" id="ARBA00005084"/>
    </source>
</evidence>
<keyword evidence="14" id="KW-1185">Reference proteome</keyword>
<evidence type="ECO:0000256" key="4">
    <source>
        <dbReference type="ARBA" id="ARBA00022692"/>
    </source>
</evidence>
<dbReference type="PRINTS" id="PR00071">
    <property type="entry name" value="HMGCOARDTASE"/>
</dbReference>
<dbReference type="Gene3D" id="1.10.3270.10">
    <property type="entry name" value="HMGR, N-terminal domain"/>
    <property type="match status" value="1"/>
</dbReference>
<comment type="similarity">
    <text evidence="3 12">Belongs to the HMG-CoA reductase family.</text>
</comment>
<dbReference type="GO" id="GO:0016126">
    <property type="term" value="P:sterol biosynthetic process"/>
    <property type="evidence" value="ECO:0007669"/>
    <property type="project" value="TreeGrafter"/>
</dbReference>
<comment type="subcellular location">
    <subcellularLocation>
        <location evidence="1 12">Endoplasmic reticulum membrane</location>
        <topology evidence="1 12">Multi-pass membrane protein</topology>
    </subcellularLocation>
</comment>
<organism evidence="13 14">
    <name type="scientific">Lithospermum erythrorhizon</name>
    <name type="common">Purple gromwell</name>
    <name type="synonym">Lithospermum officinale var. erythrorhizon</name>
    <dbReference type="NCBI Taxonomy" id="34254"/>
    <lineage>
        <taxon>Eukaryota</taxon>
        <taxon>Viridiplantae</taxon>
        <taxon>Streptophyta</taxon>
        <taxon>Embryophyta</taxon>
        <taxon>Tracheophyta</taxon>
        <taxon>Spermatophyta</taxon>
        <taxon>Magnoliopsida</taxon>
        <taxon>eudicotyledons</taxon>
        <taxon>Gunneridae</taxon>
        <taxon>Pentapetalae</taxon>
        <taxon>asterids</taxon>
        <taxon>lamiids</taxon>
        <taxon>Boraginales</taxon>
        <taxon>Boraginaceae</taxon>
        <taxon>Boraginoideae</taxon>
        <taxon>Lithospermeae</taxon>
        <taxon>Lithospermum</taxon>
    </lineage>
</organism>
<reference evidence="13 14" key="1">
    <citation type="submission" date="2024-01" db="EMBL/GenBank/DDBJ databases">
        <title>The complete chloroplast genome sequence of Lithospermum erythrorhizon: insights into the phylogenetic relationship among Boraginaceae species and the maternal lineages of purple gromwells.</title>
        <authorList>
            <person name="Okada T."/>
            <person name="Watanabe K."/>
        </authorList>
    </citation>
    <scope>NUCLEOTIDE SEQUENCE [LARGE SCALE GENOMIC DNA]</scope>
</reference>
<sequence length="566" mass="61184">MEYSKNTKYTSCPKKEKSELFSPTGKESDTLPLPLRFANAIFFPIFFSVVYYLLMRWREKIRNSTPLHVVSFAEIVAILALATSSIYLLGFFSIGLVQLPNEGEEEEEEGHIFDRQQPNKYTEVEVILKESNNDVPCTTTTASPKVMAKSCPEEDEEIVQSVVEGKTPSYSLESKLSDCFRAASIRREALQRVTGKSLEGLPLEHFDYDSILGQCCEMPIGYVQLPVGIAGPLLLDDNEYSVPMATTEGCLVASTNRGCKAIHASGGATSVVLRDAMTRAPVVRFGTAKRAAELKFFLENPLNFEALSTVFNQSSRFGRLQSIKCAIAGKNLYMRFSCSTGDAMGMNMVSKGTQHVIEFLEKEFPDMDVIGISGNYCSDKKPAAVNWIEGRGKSVVCEAIIPEEVVKKVLKTDVAALVELNMLKNLTGSAMAGALGGFNAHASNIVSAIYIATGQDPAQNIESSHCITMMEAVNDGKDLHVSVTMPSIEVGTVGGGTQLASQSACLNLLGVKGANRELPGANARLLATIVAGSVLAGELSLMSALASGQLVKSHMKYNRSSKDASN</sequence>
<dbReference type="GO" id="GO:0005789">
    <property type="term" value="C:endoplasmic reticulum membrane"/>
    <property type="evidence" value="ECO:0007669"/>
    <property type="project" value="UniProtKB-SubCell"/>
</dbReference>
<evidence type="ECO:0000256" key="3">
    <source>
        <dbReference type="ARBA" id="ARBA00007661"/>
    </source>
</evidence>
<keyword evidence="10" id="KW-0325">Glycoprotein</keyword>
<protein>
    <recommendedName>
        <fullName evidence="12">3-hydroxy-3-methylglutaryl coenzyme A reductase</fullName>
        <shortName evidence="12">HMG-CoA reductase</shortName>
        <ecNumber evidence="12">1.1.1.34</ecNumber>
    </recommendedName>
</protein>
<dbReference type="NCBIfam" id="TIGR00533">
    <property type="entry name" value="HMG_CoA_R_NADP"/>
    <property type="match status" value="1"/>
</dbReference>
<dbReference type="PANTHER" id="PTHR10572">
    <property type="entry name" value="3-HYDROXY-3-METHYLGLUTARYL-COENZYME A REDUCTASE"/>
    <property type="match status" value="1"/>
</dbReference>
<dbReference type="InterPro" id="IPR023074">
    <property type="entry name" value="HMG_CoA_Rdtase_cat_sf"/>
</dbReference>
<dbReference type="Gene3D" id="3.30.70.420">
    <property type="entry name" value="Hydroxymethylglutaryl-CoA reductase, class I/II, NAD/NADP-binding domain"/>
    <property type="match status" value="1"/>
</dbReference>
<dbReference type="PROSITE" id="PS50065">
    <property type="entry name" value="HMG_COA_REDUCTASE_4"/>
    <property type="match status" value="1"/>
</dbReference>
<dbReference type="AlphaFoldDB" id="A0AAV3QUD1"/>
<dbReference type="SUPFAM" id="SSF55035">
    <property type="entry name" value="NAD-binding domain of HMG-CoA reductase"/>
    <property type="match status" value="1"/>
</dbReference>
<evidence type="ECO:0000256" key="5">
    <source>
        <dbReference type="ARBA" id="ARBA00022824"/>
    </source>
</evidence>
<dbReference type="InterPro" id="IPR002202">
    <property type="entry name" value="HMG_CoA_Rdtase"/>
</dbReference>
<evidence type="ECO:0000256" key="11">
    <source>
        <dbReference type="ARBA" id="ARBA00023229"/>
    </source>
</evidence>
<evidence type="ECO:0000256" key="6">
    <source>
        <dbReference type="ARBA" id="ARBA00022857"/>
    </source>
</evidence>
<dbReference type="Proteomes" id="UP001454036">
    <property type="component" value="Unassembled WGS sequence"/>
</dbReference>
<dbReference type="CDD" id="cd00643">
    <property type="entry name" value="HMG-CoA_reductase_classI"/>
    <property type="match status" value="1"/>
</dbReference>
<dbReference type="GO" id="GO:0016104">
    <property type="term" value="P:triterpenoid biosynthetic process"/>
    <property type="evidence" value="ECO:0007669"/>
    <property type="project" value="UniProtKB-ARBA"/>
</dbReference>
<evidence type="ECO:0000256" key="1">
    <source>
        <dbReference type="ARBA" id="ARBA00004477"/>
    </source>
</evidence>
<evidence type="ECO:0000256" key="8">
    <source>
        <dbReference type="ARBA" id="ARBA00023002"/>
    </source>
</evidence>
<keyword evidence="4 12" id="KW-0812">Transmembrane</keyword>
<keyword evidence="8 12" id="KW-0560">Oxidoreductase</keyword>
<dbReference type="Gene3D" id="3.90.770.10">
    <property type="entry name" value="3-hydroxy-3-methylglutaryl-coenzyme A Reductase, Chain A, domain 2"/>
    <property type="match status" value="1"/>
</dbReference>
<comment type="pathway">
    <text evidence="2 12">Metabolic intermediate biosynthesis; (R)-mevalonate biosynthesis; (R)-mevalonate from acetyl-CoA: step 3/3.</text>
</comment>
<dbReference type="GO" id="GO:0004420">
    <property type="term" value="F:hydroxymethylglutaryl-CoA reductase (NADPH) activity"/>
    <property type="evidence" value="ECO:0007669"/>
    <property type="project" value="UniProtKB-EC"/>
</dbReference>
<dbReference type="FunFam" id="3.30.70.420:FF:000001">
    <property type="entry name" value="3-hydroxy-3-methylglutaryl coenzyme A reductase"/>
    <property type="match status" value="1"/>
</dbReference>
<keyword evidence="5 12" id="KW-0256">Endoplasmic reticulum</keyword>
<dbReference type="InterPro" id="IPR009023">
    <property type="entry name" value="HMG_CoA_Rdtase_NAD(P)-bd_sf"/>
</dbReference>
<keyword evidence="7 12" id="KW-1133">Transmembrane helix</keyword>
<gene>
    <name evidence="13" type="ORF">LIER_21713</name>
</gene>
<keyword evidence="9 12" id="KW-0472">Membrane</keyword>
<dbReference type="FunFam" id="1.10.3270.10:FF:000002">
    <property type="entry name" value="3-hydroxy-3-methylglutaryl coenzyme A reductase"/>
    <property type="match status" value="1"/>
</dbReference>